<feature type="compositionally biased region" description="Basic residues" evidence="1">
    <location>
        <begin position="212"/>
        <end position="224"/>
    </location>
</feature>
<sequence length="271" mass="31429">MRLGQLSRQLNISSDQIVAVLQENFREVNNHPNIKITEEELEFLNNRFAPEIALETIPTETEEPTEKEIIEPAEEEVTIQESEVNAPQETPEFVESLRPQVISLEEEFHAQTESLETYKAEKPHLEGLKVVGKIELPEPVVKEKEEEPVEKTSKKPRADRSSKPRRRRTDRKQNSLAEEREKAKRLAIKKKFEEEEKLKKLKKKHYEENVRAKMKPSTPKKKKTKVADSQTGPAVPYSDKSKATPTVNSKPQKDKNPLKRFWLWLNGAYDN</sequence>
<dbReference type="Proteomes" id="UP000095552">
    <property type="component" value="Unassembled WGS sequence"/>
</dbReference>
<organism evidence="2 3">
    <name type="scientific">Roseivirga misakiensis</name>
    <dbReference type="NCBI Taxonomy" id="1563681"/>
    <lineage>
        <taxon>Bacteria</taxon>
        <taxon>Pseudomonadati</taxon>
        <taxon>Bacteroidota</taxon>
        <taxon>Cytophagia</taxon>
        <taxon>Cytophagales</taxon>
        <taxon>Roseivirgaceae</taxon>
        <taxon>Roseivirga</taxon>
    </lineage>
</organism>
<feature type="compositionally biased region" description="Basic and acidic residues" evidence="1">
    <location>
        <begin position="141"/>
        <end position="162"/>
    </location>
</feature>
<evidence type="ECO:0000313" key="2">
    <source>
        <dbReference type="EMBL" id="OEK04688.1"/>
    </source>
</evidence>
<evidence type="ECO:0000256" key="1">
    <source>
        <dbReference type="SAM" id="MobiDB-lite"/>
    </source>
</evidence>
<dbReference type="RefSeq" id="WP_069836192.1">
    <property type="nucleotide sequence ID" value="NZ_MDGQ01000005.1"/>
</dbReference>
<name>A0A1E5SZX8_9BACT</name>
<gene>
    <name evidence="2" type="ORF">BFP71_14650</name>
</gene>
<reference evidence="2 3" key="1">
    <citation type="submission" date="2016-08" db="EMBL/GenBank/DDBJ databases">
        <title>Draft genome of Fabibacter sp. strain SK-8.</title>
        <authorList>
            <person name="Wong S.-K."/>
            <person name="Hamasaki K."/>
            <person name="Yoshizawa S."/>
        </authorList>
    </citation>
    <scope>NUCLEOTIDE SEQUENCE [LARGE SCALE GENOMIC DNA]</scope>
    <source>
        <strain evidence="2 3">SK-8</strain>
    </source>
</reference>
<accession>A0A1E5SZX8</accession>
<keyword evidence="3" id="KW-1185">Reference proteome</keyword>
<dbReference type="OrthoDB" id="983084at2"/>
<feature type="region of interest" description="Disordered" evidence="1">
    <location>
        <begin position="141"/>
        <end position="261"/>
    </location>
</feature>
<dbReference type="EMBL" id="MDGQ01000005">
    <property type="protein sequence ID" value="OEK04688.1"/>
    <property type="molecule type" value="Genomic_DNA"/>
</dbReference>
<evidence type="ECO:0008006" key="4">
    <source>
        <dbReference type="Google" id="ProtNLM"/>
    </source>
</evidence>
<dbReference type="STRING" id="1563681.BFP71_14650"/>
<feature type="compositionally biased region" description="Basic and acidic residues" evidence="1">
    <location>
        <begin position="171"/>
        <end position="198"/>
    </location>
</feature>
<protein>
    <recommendedName>
        <fullName evidence="4">Translation initiation factor IF-2 N-terminal domain-containing protein</fullName>
    </recommendedName>
</protein>
<comment type="caution">
    <text evidence="2">The sequence shown here is derived from an EMBL/GenBank/DDBJ whole genome shotgun (WGS) entry which is preliminary data.</text>
</comment>
<proteinExistence type="predicted"/>
<dbReference type="AlphaFoldDB" id="A0A1E5SZX8"/>
<evidence type="ECO:0000313" key="3">
    <source>
        <dbReference type="Proteomes" id="UP000095552"/>
    </source>
</evidence>